<sequence length="196" mass="23020">MEAPLTVNKLARRLEITEMAVRRHLNTLERDSLVRSELLRQSMGRPTNQYYLSKQSEDLFPKSYHAFTLDLLKDIEKNEGKKQIDQLFERRCQRMTETYQESFQGKPLDEQVRTLAELQDQKGYMATWKRLDDQRYELVEHNCPIAEVAQCFQQACSCELSWFRRLLDADVERVECLAKGALKCTYRIEETEGAGS</sequence>
<proteinExistence type="predicted"/>
<dbReference type="SUPFAM" id="SSF46785">
    <property type="entry name" value="Winged helix' DNA-binding domain"/>
    <property type="match status" value="1"/>
</dbReference>
<dbReference type="EMBL" id="CP048104">
    <property type="protein sequence ID" value="QKG85889.1"/>
    <property type="molecule type" value="Genomic_DNA"/>
</dbReference>
<dbReference type="Proteomes" id="UP000503088">
    <property type="component" value="Chromosome"/>
</dbReference>
<evidence type="ECO:0000313" key="2">
    <source>
        <dbReference type="EMBL" id="QKG85889.1"/>
    </source>
</evidence>
<keyword evidence="3" id="KW-1185">Reference proteome</keyword>
<accession>A0A7D3XQ11</accession>
<dbReference type="PANTHER" id="PTHR38600:SF2">
    <property type="entry name" value="SLL0088 PROTEIN"/>
    <property type="match status" value="1"/>
</dbReference>
<dbReference type="InterPro" id="IPR036390">
    <property type="entry name" value="WH_DNA-bd_sf"/>
</dbReference>
<protein>
    <submittedName>
        <fullName evidence="2">Transcriptional regulator</fullName>
    </submittedName>
</protein>
<name>A0A7D3XQ11_9BACL</name>
<dbReference type="AlphaFoldDB" id="A0A7D3XQ11"/>
<dbReference type="InterPro" id="IPR001845">
    <property type="entry name" value="HTH_ArsR_DNA-bd_dom"/>
</dbReference>
<evidence type="ECO:0000313" key="3">
    <source>
        <dbReference type="Proteomes" id="UP000503088"/>
    </source>
</evidence>
<dbReference type="Pfam" id="PF01022">
    <property type="entry name" value="HTH_5"/>
    <property type="match status" value="1"/>
</dbReference>
<gene>
    <name evidence="2" type="ORF">GXN76_04050</name>
</gene>
<feature type="domain" description="HTH arsR-type" evidence="1">
    <location>
        <begin position="2"/>
        <end position="35"/>
    </location>
</feature>
<reference evidence="2 3" key="1">
    <citation type="submission" date="2020-01" db="EMBL/GenBank/DDBJ databases">
        <authorList>
            <person name="Gulvik C.A."/>
            <person name="Batra D.G."/>
        </authorList>
    </citation>
    <scope>NUCLEOTIDE SEQUENCE [LARGE SCALE GENOMIC DNA]</scope>
    <source>
        <strain evidence="2 3">W9323</strain>
    </source>
</reference>
<organism evidence="2 3">
    <name type="scientific">Kroppenstedtia pulmonis</name>
    <dbReference type="NCBI Taxonomy" id="1380685"/>
    <lineage>
        <taxon>Bacteria</taxon>
        <taxon>Bacillati</taxon>
        <taxon>Bacillota</taxon>
        <taxon>Bacilli</taxon>
        <taxon>Bacillales</taxon>
        <taxon>Thermoactinomycetaceae</taxon>
        <taxon>Kroppenstedtia</taxon>
    </lineage>
</organism>
<evidence type="ECO:0000259" key="1">
    <source>
        <dbReference type="Pfam" id="PF01022"/>
    </source>
</evidence>
<dbReference type="PANTHER" id="PTHR38600">
    <property type="entry name" value="TRANSCRIPTIONAL REGULATORY PROTEIN"/>
    <property type="match status" value="1"/>
</dbReference>
<dbReference type="GO" id="GO:0003700">
    <property type="term" value="F:DNA-binding transcription factor activity"/>
    <property type="evidence" value="ECO:0007669"/>
    <property type="project" value="InterPro"/>
</dbReference>
<dbReference type="Gene3D" id="1.10.10.10">
    <property type="entry name" value="Winged helix-like DNA-binding domain superfamily/Winged helix DNA-binding domain"/>
    <property type="match status" value="1"/>
</dbReference>
<dbReference type="KEGG" id="kpul:GXN76_04050"/>
<dbReference type="InterPro" id="IPR036388">
    <property type="entry name" value="WH-like_DNA-bd_sf"/>
</dbReference>